<proteinExistence type="predicted"/>
<dbReference type="RefSeq" id="WP_154537892.1">
    <property type="nucleotide sequence ID" value="NZ_JAXDWS010000012.1"/>
</dbReference>
<evidence type="ECO:0000313" key="4">
    <source>
        <dbReference type="Proteomes" id="UP000440713"/>
    </source>
</evidence>
<protein>
    <recommendedName>
        <fullName evidence="5">Replication restart DNA helicase PriA</fullName>
    </recommendedName>
</protein>
<dbReference type="PANTHER" id="PTHR37826:SF3">
    <property type="entry name" value="J DOMAIN-CONTAINING PROTEIN"/>
    <property type="match status" value="1"/>
</dbReference>
<evidence type="ECO:0000256" key="2">
    <source>
        <dbReference type="SAM" id="Phobius"/>
    </source>
</evidence>
<keyword evidence="2" id="KW-0472">Membrane</keyword>
<feature type="region of interest" description="Disordered" evidence="1">
    <location>
        <begin position="57"/>
        <end position="85"/>
    </location>
</feature>
<keyword evidence="2" id="KW-1133">Transmembrane helix</keyword>
<evidence type="ECO:0000256" key="1">
    <source>
        <dbReference type="SAM" id="MobiDB-lite"/>
    </source>
</evidence>
<dbReference type="EMBL" id="VUNE01000003">
    <property type="protein sequence ID" value="MST62499.1"/>
    <property type="molecule type" value="Genomic_DNA"/>
</dbReference>
<feature type="compositionally biased region" description="Basic and acidic residues" evidence="1">
    <location>
        <begin position="57"/>
        <end position="66"/>
    </location>
</feature>
<reference evidence="3 4" key="1">
    <citation type="submission" date="2019-08" db="EMBL/GenBank/DDBJ databases">
        <title>In-depth cultivation of the pig gut microbiome towards novel bacterial diversity and tailored functional studies.</title>
        <authorList>
            <person name="Wylensek D."/>
            <person name="Hitch T.C.A."/>
            <person name="Clavel T."/>
        </authorList>
    </citation>
    <scope>NUCLEOTIDE SEQUENCE [LARGE SCALE GENOMIC DNA]</scope>
    <source>
        <strain evidence="3 4">WCA-SAB-591-4A-A</strain>
    </source>
</reference>
<organism evidence="3 4">
    <name type="scientific">Peptostreptococcus porci</name>
    <dbReference type="NCBI Taxonomy" id="2652282"/>
    <lineage>
        <taxon>Bacteria</taxon>
        <taxon>Bacillati</taxon>
        <taxon>Bacillota</taxon>
        <taxon>Clostridia</taxon>
        <taxon>Peptostreptococcales</taxon>
        <taxon>Peptostreptococcaceae</taxon>
        <taxon>Peptostreptococcus</taxon>
    </lineage>
</organism>
<sequence length="386" mass="43562">MSGILEHKCPACGASVVFDAKKQKVSCPYCGTEFEVDEFADKSEEFKNDAVTYGEDGGKSLNDDTSRSGAGSMFDNGSRDEGAFGDYTDESDGDKYIDKEFDLYTCNSCAAELLCDENTVATKCPYCDSEIVFTGRVSNQLKPDFIIPFKIDKKAAKKALVEHYKNKILLPKVFKDENHIDEIKGIYVPYWIYDYGVQGSAVFDAEIVSYYSDSEYDYIKTDFYDVVTEGRCVFDSIPADGSSKLDDTLMESIEPFNYDDKVDFQSIYLSGFLSDKYDVSSDEVESTVKFRAENSLLDELRNSVVGYDSVSPKYHNIEVTDKNLKYAMMPVWILNTTWNKNKYIFAMNGQTGKFVGDLPIDKKKLSIISIISFIIFFIIGALIFLR</sequence>
<comment type="caution">
    <text evidence="3">The sequence shown here is derived from an EMBL/GenBank/DDBJ whole genome shotgun (WGS) entry which is preliminary data.</text>
</comment>
<dbReference type="Proteomes" id="UP000440713">
    <property type="component" value="Unassembled WGS sequence"/>
</dbReference>
<dbReference type="PANTHER" id="PTHR37826">
    <property type="entry name" value="FLOTILLIN BAND_7_5 DOMAIN PROTEIN"/>
    <property type="match status" value="1"/>
</dbReference>
<keyword evidence="2" id="KW-0812">Transmembrane</keyword>
<accession>A0A6N7XH14</accession>
<gene>
    <name evidence="3" type="ORF">FYJ71_05920</name>
</gene>
<evidence type="ECO:0000313" key="3">
    <source>
        <dbReference type="EMBL" id="MST62499.1"/>
    </source>
</evidence>
<feature type="transmembrane region" description="Helical" evidence="2">
    <location>
        <begin position="365"/>
        <end position="385"/>
    </location>
</feature>
<keyword evidence="4" id="KW-1185">Reference proteome</keyword>
<dbReference type="Gene3D" id="2.20.28.30">
    <property type="entry name" value="RNA polymerase ii, chain L"/>
    <property type="match status" value="2"/>
</dbReference>
<name>A0A6N7XH14_9FIRM</name>
<dbReference type="AlphaFoldDB" id="A0A6N7XH14"/>
<evidence type="ECO:0008006" key="5">
    <source>
        <dbReference type="Google" id="ProtNLM"/>
    </source>
</evidence>